<dbReference type="InterPro" id="IPR013328">
    <property type="entry name" value="6PGD_dom2"/>
</dbReference>
<dbReference type="Gene3D" id="1.10.1040.10">
    <property type="entry name" value="N-(1-d-carboxylethyl)-l-norvaline Dehydrogenase, domain 2"/>
    <property type="match status" value="1"/>
</dbReference>
<evidence type="ECO:0000256" key="3">
    <source>
        <dbReference type="ARBA" id="ARBA00023002"/>
    </source>
</evidence>
<evidence type="ECO:0000256" key="2">
    <source>
        <dbReference type="ARBA" id="ARBA00009463"/>
    </source>
</evidence>
<evidence type="ECO:0000313" key="6">
    <source>
        <dbReference type="EMBL" id="GAA1500967.1"/>
    </source>
</evidence>
<comment type="caution">
    <text evidence="6">The sequence shown here is derived from an EMBL/GenBank/DDBJ whole genome shotgun (WGS) entry which is preliminary data.</text>
</comment>
<dbReference type="InterPro" id="IPR006108">
    <property type="entry name" value="3HC_DH_C"/>
</dbReference>
<organism evidence="6 7">
    <name type="scientific">Kitasatospora kazusensis</name>
    <dbReference type="NCBI Taxonomy" id="407974"/>
    <lineage>
        <taxon>Bacteria</taxon>
        <taxon>Bacillati</taxon>
        <taxon>Actinomycetota</taxon>
        <taxon>Actinomycetes</taxon>
        <taxon>Kitasatosporales</taxon>
        <taxon>Streptomycetaceae</taxon>
        <taxon>Kitasatospora</taxon>
    </lineage>
</organism>
<keyword evidence="3" id="KW-0560">Oxidoreductase</keyword>
<dbReference type="SUPFAM" id="SSF48179">
    <property type="entry name" value="6-phosphogluconate dehydrogenase C-terminal domain-like"/>
    <property type="match status" value="1"/>
</dbReference>
<dbReference type="InterPro" id="IPR006176">
    <property type="entry name" value="3-OHacyl-CoA_DH_NAD-bd"/>
</dbReference>
<dbReference type="PANTHER" id="PTHR48075">
    <property type="entry name" value="3-HYDROXYACYL-COA DEHYDROGENASE FAMILY PROTEIN"/>
    <property type="match status" value="1"/>
</dbReference>
<dbReference type="InterPro" id="IPR006180">
    <property type="entry name" value="3-OHacyl-CoA_DH_CS"/>
</dbReference>
<comment type="similarity">
    <text evidence="2">Belongs to the 3-hydroxyacyl-CoA dehydrogenase family.</text>
</comment>
<dbReference type="Proteomes" id="UP001422759">
    <property type="component" value="Unassembled WGS sequence"/>
</dbReference>
<protein>
    <submittedName>
        <fullName evidence="6">3-hydroxyacyl-CoA dehydrogenase NAD-binding domain-containing protein</fullName>
    </submittedName>
</protein>
<gene>
    <name evidence="6" type="ORF">GCM10009760_63350</name>
</gene>
<dbReference type="PANTHER" id="PTHR48075:SF5">
    <property type="entry name" value="3-HYDROXYBUTYRYL-COA DEHYDROGENASE"/>
    <property type="match status" value="1"/>
</dbReference>
<feature type="domain" description="3-hydroxyacyl-CoA dehydrogenase C-terminal" evidence="4">
    <location>
        <begin position="190"/>
        <end position="239"/>
    </location>
</feature>
<dbReference type="InterPro" id="IPR008927">
    <property type="entry name" value="6-PGluconate_DH-like_C_sf"/>
</dbReference>
<dbReference type="SUPFAM" id="SSF51735">
    <property type="entry name" value="NAD(P)-binding Rossmann-fold domains"/>
    <property type="match status" value="1"/>
</dbReference>
<comment type="pathway">
    <text evidence="1">Lipid metabolism; butanoate metabolism.</text>
</comment>
<evidence type="ECO:0000256" key="1">
    <source>
        <dbReference type="ARBA" id="ARBA00005086"/>
    </source>
</evidence>
<feature type="domain" description="3-hydroxyacyl-CoA dehydrogenase NAD binding" evidence="5">
    <location>
        <begin position="12"/>
        <end position="184"/>
    </location>
</feature>
<evidence type="ECO:0000259" key="5">
    <source>
        <dbReference type="Pfam" id="PF02737"/>
    </source>
</evidence>
<accession>A0ABN1ZM24</accession>
<name>A0ABN1ZM24_9ACTN</name>
<dbReference type="Gene3D" id="3.40.50.720">
    <property type="entry name" value="NAD(P)-binding Rossmann-like Domain"/>
    <property type="match status" value="1"/>
</dbReference>
<dbReference type="Pfam" id="PF00725">
    <property type="entry name" value="3HCDH"/>
    <property type="match status" value="1"/>
</dbReference>
<dbReference type="InterPro" id="IPR036291">
    <property type="entry name" value="NAD(P)-bd_dom_sf"/>
</dbReference>
<dbReference type="PROSITE" id="PS00067">
    <property type="entry name" value="3HCDH"/>
    <property type="match status" value="1"/>
</dbReference>
<dbReference type="Pfam" id="PF02737">
    <property type="entry name" value="3HCDH_N"/>
    <property type="match status" value="1"/>
</dbReference>
<evidence type="ECO:0000259" key="4">
    <source>
        <dbReference type="Pfam" id="PF00725"/>
    </source>
</evidence>
<dbReference type="RefSeq" id="WP_344469716.1">
    <property type="nucleotide sequence ID" value="NZ_BAAANT010000079.1"/>
</dbReference>
<reference evidence="6 7" key="1">
    <citation type="journal article" date="2019" name="Int. J. Syst. Evol. Microbiol.">
        <title>The Global Catalogue of Microorganisms (GCM) 10K type strain sequencing project: providing services to taxonomists for standard genome sequencing and annotation.</title>
        <authorList>
            <consortium name="The Broad Institute Genomics Platform"/>
            <consortium name="The Broad Institute Genome Sequencing Center for Infectious Disease"/>
            <person name="Wu L."/>
            <person name="Ma J."/>
        </authorList>
    </citation>
    <scope>NUCLEOTIDE SEQUENCE [LARGE SCALE GENOMIC DNA]</scope>
    <source>
        <strain evidence="6 7">JCM 14560</strain>
    </source>
</reference>
<sequence>MPTSPSRRFDRVAVVGAGRIGSSWAALFLAHGLHVTVSDPRPDLEEYVTAQLAVLAPALDALGRPLGNLAGRLVFEADLERAVADVEVVQESVPDELARKQDLFVRLEAATRPETLLLSSASVLRATDFSARMAAPGRVAIGHPFDPPHLIPLVEVVPGEHTEARTLEDAAAFYRQVGKQPLVLRREIPGFVANRLQSALFREAVHLVSTGVVSLQDLDTVVTSSIGLRWAAGGPFLTFSLAGGPGCPGDPGGFERFLRQLGPAVEQLWQLLGRPAFDEATIATLLAEEKAAHGGRAYAELGADRDRGQLAVMTALRPAG</sequence>
<proteinExistence type="inferred from homology"/>
<dbReference type="EMBL" id="BAAANT010000079">
    <property type="protein sequence ID" value="GAA1500967.1"/>
    <property type="molecule type" value="Genomic_DNA"/>
</dbReference>
<keyword evidence="7" id="KW-1185">Reference proteome</keyword>
<evidence type="ECO:0000313" key="7">
    <source>
        <dbReference type="Proteomes" id="UP001422759"/>
    </source>
</evidence>